<name>A0A0S4LPI5_9BACT</name>
<dbReference type="OrthoDB" id="9781003at2"/>
<keyword evidence="1" id="KW-0812">Transmembrane</keyword>
<gene>
    <name evidence="2" type="ORF">COMA2_50170</name>
</gene>
<reference evidence="3" key="1">
    <citation type="submission" date="2015-10" db="EMBL/GenBank/DDBJ databases">
        <authorList>
            <person name="Luecker S."/>
            <person name="Luecker S."/>
        </authorList>
    </citation>
    <scope>NUCLEOTIDE SEQUENCE [LARGE SCALE GENOMIC DNA]</scope>
</reference>
<keyword evidence="1" id="KW-0472">Membrane</keyword>
<keyword evidence="1" id="KW-1133">Transmembrane helix</keyword>
<evidence type="ECO:0000313" key="2">
    <source>
        <dbReference type="EMBL" id="CUS38621.1"/>
    </source>
</evidence>
<dbReference type="AlphaFoldDB" id="A0A0S4LPI5"/>
<protein>
    <recommendedName>
        <fullName evidence="4">Hydroxylamine oxidation protein HaoB</fullName>
    </recommendedName>
</protein>
<dbReference type="EMBL" id="CZPZ01000032">
    <property type="protein sequence ID" value="CUS38621.1"/>
    <property type="molecule type" value="Genomic_DNA"/>
</dbReference>
<feature type="transmembrane region" description="Helical" evidence="1">
    <location>
        <begin position="20"/>
        <end position="43"/>
    </location>
</feature>
<dbReference type="InterPro" id="IPR030891">
    <property type="entry name" value="HaoB_nitrify"/>
</dbReference>
<sequence length="342" mass="38082">MSATPSLSESVSRPSGTKILPSLGFLLVTGGLFLSGWFAYLWFKPAPAPYNYQLVDEGNVTKFDSLPVQAWPDLTIAKYEVHVPSVDKPIAIAYRASKGNGRSVLLHWENLVSEPVGSMGSDLSELATIATDITKHVPKGAVILAWWDTSQQIGLLSERDTLFTSHLGQPRIAPSYWKDRADVIAEYERQFWGASGSSEEERKFQQFVDALSSETNTGPALLRELVGAREAYIVVHPSDLYKLGLMRPDRVDIAFKDFPLTGNVHGLANQVKAWMKEYGYDTYTLQSLSEKLVRAYFLNEGKKGKILLSQMLPLMNSTPVDLQAMQLVHKHGGYWVYKIPGN</sequence>
<dbReference type="NCBIfam" id="TIGR04392">
    <property type="entry name" value="haoB_nitrify"/>
    <property type="match status" value="1"/>
</dbReference>
<organism evidence="2 3">
    <name type="scientific">Candidatus Nitrospira nitrificans</name>
    <dbReference type="NCBI Taxonomy" id="1742973"/>
    <lineage>
        <taxon>Bacteria</taxon>
        <taxon>Pseudomonadati</taxon>
        <taxon>Nitrospirota</taxon>
        <taxon>Nitrospiria</taxon>
        <taxon>Nitrospirales</taxon>
        <taxon>Nitrospiraceae</taxon>
        <taxon>Nitrospira</taxon>
    </lineage>
</organism>
<proteinExistence type="predicted"/>
<dbReference type="Proteomes" id="UP000198736">
    <property type="component" value="Unassembled WGS sequence"/>
</dbReference>
<keyword evidence="3" id="KW-1185">Reference proteome</keyword>
<evidence type="ECO:0000256" key="1">
    <source>
        <dbReference type="SAM" id="Phobius"/>
    </source>
</evidence>
<dbReference type="RefSeq" id="WP_090900632.1">
    <property type="nucleotide sequence ID" value="NZ_CZPZ01000032.1"/>
</dbReference>
<evidence type="ECO:0008006" key="4">
    <source>
        <dbReference type="Google" id="ProtNLM"/>
    </source>
</evidence>
<dbReference type="STRING" id="1742973.COMA2_50170"/>
<accession>A0A0S4LPI5</accession>
<evidence type="ECO:0000313" key="3">
    <source>
        <dbReference type="Proteomes" id="UP000198736"/>
    </source>
</evidence>